<accession>A0A1I9SA15</accession>
<organism evidence="1 2">
    <name type="scientific">Rhodococcus phage Weasels2</name>
    <dbReference type="NCBI Taxonomy" id="1897437"/>
    <lineage>
        <taxon>Viruses</taxon>
        <taxon>Duplodnaviria</taxon>
        <taxon>Heunggongvirae</taxon>
        <taxon>Uroviricota</taxon>
        <taxon>Caudoviricetes</taxon>
        <taxon>Weaselvirus</taxon>
        <taxon>Weaselvirus weasel</taxon>
    </lineage>
</organism>
<dbReference type="OrthoDB" id="23393at10239"/>
<keyword evidence="2" id="KW-1185">Reference proteome</keyword>
<reference evidence="2" key="1">
    <citation type="submission" date="2016-08" db="EMBL/GenBank/DDBJ databases">
        <authorList>
            <person name="Seilhamer J.J."/>
        </authorList>
    </citation>
    <scope>NUCLEOTIDE SEQUENCE [LARGE SCALE GENOMIC DNA]</scope>
</reference>
<evidence type="ECO:0000313" key="2">
    <source>
        <dbReference type="Proteomes" id="UP000224902"/>
    </source>
</evidence>
<evidence type="ECO:0000313" key="1">
    <source>
        <dbReference type="EMBL" id="AOZ63621.1"/>
    </source>
</evidence>
<sequence length="225" mass="25387">MKVFYVCGTWQSGLRIFKEINELLPEYESVLIPSPAKYGDGMSYRESVEVTKSNIVKECFDSYEPYVIVAYSQGAHAAGDFVRDFPDILCKGLFNIADPMRSPKDYQIGHKILGSGIMGQRRIGYKARQIVAPGDFVAANTNPFISNVAKYTVNMSVNDPSSWFRHIPGAISGRKSGGDWTRAVKEVAYYLRTGVHVNYHDYEVEPTLKVPEYIAREIRKLDVLQ</sequence>
<dbReference type="SUPFAM" id="SSF53474">
    <property type="entry name" value="alpha/beta-Hydrolases"/>
    <property type="match status" value="1"/>
</dbReference>
<dbReference type="EMBL" id="KX774321">
    <property type="protein sequence ID" value="AOZ63621.1"/>
    <property type="molecule type" value="Genomic_DNA"/>
</dbReference>
<dbReference type="Proteomes" id="UP000224902">
    <property type="component" value="Segment"/>
</dbReference>
<dbReference type="Gene3D" id="3.40.50.1820">
    <property type="entry name" value="alpha/beta hydrolase"/>
    <property type="match status" value="1"/>
</dbReference>
<protein>
    <submittedName>
        <fullName evidence="1">Lysin B</fullName>
    </submittedName>
</protein>
<name>A0A1I9SA15_9CAUD</name>
<gene>
    <name evidence="1" type="ORF">SEA_WEASELS2_31</name>
</gene>
<proteinExistence type="predicted"/>
<dbReference type="InterPro" id="IPR029058">
    <property type="entry name" value="AB_hydrolase_fold"/>
</dbReference>